<dbReference type="PROSITE" id="PS50156">
    <property type="entry name" value="SSD"/>
    <property type="match status" value="1"/>
</dbReference>
<dbReference type="Proteomes" id="UP001143304">
    <property type="component" value="Unassembled WGS sequence"/>
</dbReference>
<feature type="transmembrane region" description="Helical" evidence="6">
    <location>
        <begin position="12"/>
        <end position="31"/>
    </location>
</feature>
<name>A0ABT3T446_9GAMM</name>
<organism evidence="8 9">
    <name type="scientific">Candidatus Marimicrobium litorale</name>
    <dbReference type="NCBI Taxonomy" id="2518991"/>
    <lineage>
        <taxon>Bacteria</taxon>
        <taxon>Pseudomonadati</taxon>
        <taxon>Pseudomonadota</taxon>
        <taxon>Gammaproteobacteria</taxon>
        <taxon>Cellvibrionales</taxon>
        <taxon>Halieaceae</taxon>
        <taxon>Marimicrobium</taxon>
    </lineage>
</organism>
<feature type="transmembrane region" description="Helical" evidence="6">
    <location>
        <begin position="701"/>
        <end position="725"/>
    </location>
</feature>
<feature type="transmembrane region" description="Helical" evidence="6">
    <location>
        <begin position="399"/>
        <end position="417"/>
    </location>
</feature>
<comment type="caution">
    <text evidence="8">The sequence shown here is derived from an EMBL/GenBank/DDBJ whole genome shotgun (WGS) entry which is preliminary data.</text>
</comment>
<dbReference type="InterPro" id="IPR000731">
    <property type="entry name" value="SSD"/>
</dbReference>
<dbReference type="PANTHER" id="PTHR33406:SF12">
    <property type="entry name" value="BLR2997 PROTEIN"/>
    <property type="match status" value="1"/>
</dbReference>
<feature type="transmembrane region" description="Helical" evidence="6">
    <location>
        <begin position="731"/>
        <end position="752"/>
    </location>
</feature>
<evidence type="ECO:0000256" key="1">
    <source>
        <dbReference type="ARBA" id="ARBA00004651"/>
    </source>
</evidence>
<dbReference type="EMBL" id="SHNO01000001">
    <property type="protein sequence ID" value="MCX2977050.1"/>
    <property type="molecule type" value="Genomic_DNA"/>
</dbReference>
<evidence type="ECO:0000256" key="3">
    <source>
        <dbReference type="ARBA" id="ARBA00022692"/>
    </source>
</evidence>
<feature type="transmembrane region" description="Helical" evidence="6">
    <location>
        <begin position="245"/>
        <end position="265"/>
    </location>
</feature>
<evidence type="ECO:0000313" key="9">
    <source>
        <dbReference type="Proteomes" id="UP001143304"/>
    </source>
</evidence>
<dbReference type="SUPFAM" id="SSF82866">
    <property type="entry name" value="Multidrug efflux transporter AcrB transmembrane domain"/>
    <property type="match status" value="2"/>
</dbReference>
<keyword evidence="5 6" id="KW-0472">Membrane</keyword>
<feature type="transmembrane region" description="Helical" evidence="6">
    <location>
        <begin position="655"/>
        <end position="680"/>
    </location>
</feature>
<keyword evidence="2" id="KW-1003">Cell membrane</keyword>
<feature type="transmembrane region" description="Helical" evidence="6">
    <location>
        <begin position="602"/>
        <end position="621"/>
    </location>
</feature>
<dbReference type="RefSeq" id="WP_279248778.1">
    <property type="nucleotide sequence ID" value="NZ_SHNO01000001.1"/>
</dbReference>
<sequence>MQTFINQLVNQRYLLAVLTILIGAVVSWGAGQTTIDSSFNSILSEDDPYREEVDQVNEDFPPSTAVLFAFMPKDGEVFSFEALRAMEELTSRYSEVEYAVSVGSLINQRLNAVDADIQERDYLLPDLTELNDEDLTFIRQIALADEDITQNILSRDGEMALAVIKYKASTDDQESRLSVARSVVRLRDSLRENYPGQEIYVLGRALFELDSYNAQIKDRNFLFPLVIAATILLKWFCLRSLSLSLAVFAVSFATVGLTVGTYGWLKIPFNQISNMGPLVVLTIAMADSVHIVSVYLQGLRRSLSKLDAMRESLAINFQPVTLATITTAMGFLCLNYCSSPGIYGFGNVVAIGVCWAFVVTFTLLPALVLLIPIRKVPEPLGVTGFIGGVSRLVERRSGLLFWASVVIIITTLALLPLNKIDFDRFSFVDKDSDSHTVLSALSEKIGNDQSLVYSIDSGEYYGITQLEFLHQVEAFSQWLEEQPEASFVSSYANLLKTLNKAEHDNDESWAVLPEDNLQIIDYLVTYQLVQEIEPHMEPLFDPDYAAVRLVIGTSNLSNAGLLEFNDRIEHWIAENLPPQYAVMHGDRSILFARLDHSISMQLLQGFSLSFLLITVIMLIGLRSWRYGLLSIMPNLFPATIVFGVWGVVVGGLNPYILMLFSISIGLVVDDSVHMLSKYIFARRRGDKPEPAVKYALDRAGSAITITTLSLATGTVILIFSNTFYYTNVAMLLTPIIVVALLLDLLFLPPLLLRFDNWWEGRRSRSVTATQR</sequence>
<dbReference type="Gene3D" id="1.20.1640.10">
    <property type="entry name" value="Multidrug efflux transporter AcrB transmembrane domain"/>
    <property type="match status" value="2"/>
</dbReference>
<accession>A0ABT3T446</accession>
<comment type="subcellular location">
    <subcellularLocation>
        <location evidence="1">Cell membrane</location>
        <topology evidence="1">Multi-pass membrane protein</topology>
    </subcellularLocation>
</comment>
<feature type="domain" description="SSD" evidence="7">
    <location>
        <begin position="243"/>
        <end position="370"/>
    </location>
</feature>
<feature type="transmembrane region" description="Helical" evidence="6">
    <location>
        <begin position="277"/>
        <end position="299"/>
    </location>
</feature>
<feature type="transmembrane region" description="Helical" evidence="6">
    <location>
        <begin position="221"/>
        <end position="238"/>
    </location>
</feature>
<keyword evidence="4 6" id="KW-1133">Transmembrane helix</keyword>
<evidence type="ECO:0000256" key="6">
    <source>
        <dbReference type="SAM" id="Phobius"/>
    </source>
</evidence>
<evidence type="ECO:0000256" key="5">
    <source>
        <dbReference type="ARBA" id="ARBA00023136"/>
    </source>
</evidence>
<feature type="transmembrane region" description="Helical" evidence="6">
    <location>
        <begin position="320"/>
        <end position="343"/>
    </location>
</feature>
<evidence type="ECO:0000256" key="4">
    <source>
        <dbReference type="ARBA" id="ARBA00022989"/>
    </source>
</evidence>
<dbReference type="InterPro" id="IPR050545">
    <property type="entry name" value="Mycobact_MmpL"/>
</dbReference>
<keyword evidence="9" id="KW-1185">Reference proteome</keyword>
<protein>
    <recommendedName>
        <fullName evidence="7">SSD domain-containing protein</fullName>
    </recommendedName>
</protein>
<dbReference type="PANTHER" id="PTHR33406">
    <property type="entry name" value="MEMBRANE PROTEIN MJ1562-RELATED"/>
    <property type="match status" value="1"/>
</dbReference>
<proteinExistence type="predicted"/>
<dbReference type="Pfam" id="PF03176">
    <property type="entry name" value="MMPL"/>
    <property type="match status" value="2"/>
</dbReference>
<evidence type="ECO:0000259" key="7">
    <source>
        <dbReference type="PROSITE" id="PS50156"/>
    </source>
</evidence>
<evidence type="ECO:0000256" key="2">
    <source>
        <dbReference type="ARBA" id="ARBA00022475"/>
    </source>
</evidence>
<feature type="transmembrane region" description="Helical" evidence="6">
    <location>
        <begin position="349"/>
        <end position="371"/>
    </location>
</feature>
<feature type="transmembrane region" description="Helical" evidence="6">
    <location>
        <begin position="628"/>
        <end position="649"/>
    </location>
</feature>
<keyword evidence="3 6" id="KW-0812">Transmembrane</keyword>
<evidence type="ECO:0000313" key="8">
    <source>
        <dbReference type="EMBL" id="MCX2977050.1"/>
    </source>
</evidence>
<reference evidence="8" key="1">
    <citation type="submission" date="2019-02" db="EMBL/GenBank/DDBJ databases">
        <authorList>
            <person name="Li S.-H."/>
        </authorList>
    </citation>
    <scope>NUCLEOTIDE SEQUENCE</scope>
    <source>
        <strain evidence="8">IMCC11814</strain>
    </source>
</reference>
<gene>
    <name evidence="8" type="ORF">EYC82_06750</name>
</gene>
<dbReference type="InterPro" id="IPR004869">
    <property type="entry name" value="MMPL_dom"/>
</dbReference>